<comment type="caution">
    <text evidence="2">The sequence shown here is derived from an EMBL/GenBank/DDBJ whole genome shotgun (WGS) entry which is preliminary data.</text>
</comment>
<protein>
    <submittedName>
        <fullName evidence="2">Oxidoreductase</fullName>
    </submittedName>
</protein>
<organism evidence="2 3">
    <name type="scientific">Dactylosporangium sucinum</name>
    <dbReference type="NCBI Taxonomy" id="1424081"/>
    <lineage>
        <taxon>Bacteria</taxon>
        <taxon>Bacillati</taxon>
        <taxon>Actinomycetota</taxon>
        <taxon>Actinomycetes</taxon>
        <taxon>Micromonosporales</taxon>
        <taxon>Micromonosporaceae</taxon>
        <taxon>Dactylosporangium</taxon>
    </lineage>
</organism>
<dbReference type="Gene3D" id="3.40.50.720">
    <property type="entry name" value="NAD(P)-binding Rossmann-like Domain"/>
    <property type="match status" value="2"/>
</dbReference>
<dbReference type="SUPFAM" id="SSF51735">
    <property type="entry name" value="NAD(P)-binding Rossmann-fold domains"/>
    <property type="match status" value="1"/>
</dbReference>
<proteinExistence type="predicted"/>
<dbReference type="PANTHER" id="PTHR43544">
    <property type="entry name" value="SHORT-CHAIN DEHYDROGENASE/REDUCTASE"/>
    <property type="match status" value="1"/>
</dbReference>
<sequence length="509" mass="55262">MTPHDSAALADQHDLPGIDLDRPFGDPAAGSDVAGIDPERMAVCLAVFEELQELPPDHPDVLRVRRATSHLYKQVKRQRRSDKRAAVTEADRIVTEATATGAPGRIDDETQGIALVSPTVGATAGRLKRPRACYTCKHRYVDVDAFYHQLCPDCAKLNRERRDARTDLTGRRALLTGGRAKIGMYIALRLLRDGAHTTITTRFPNDAVRRFSAMPDSADWLHRLRIVGIDLRDPAQVSALADDVAAQGPLDILINNAAQTVKRAPGSYSHLVAAESAPLAIDGPVPEMVTFHKAPHAHDAPAELVGAAPTLIPPDALTALALTSRNATPERIAALTAIDAGGLVPDLASSNSWVQMVHEVDPLELLEVQLCNVTAPFILVSRLRPAMAAASARRKYVVNVSAMEGQFSRRYKGPGHPHTNMAKAALNMLTRTAAEEMLLADGILMTAVDTGWITDERPHPTKMRLHEEGFHAPLDLADGAARVYDPIVRGELGEDLYGCFLKDYSPSPW</sequence>
<gene>
    <name evidence="2" type="ORF">GCM10007977_007100</name>
</gene>
<dbReference type="AlphaFoldDB" id="A0A917T486"/>
<dbReference type="GO" id="GO:0005737">
    <property type="term" value="C:cytoplasm"/>
    <property type="evidence" value="ECO:0007669"/>
    <property type="project" value="TreeGrafter"/>
</dbReference>
<dbReference type="InterPro" id="IPR002347">
    <property type="entry name" value="SDR_fam"/>
</dbReference>
<dbReference type="InterPro" id="IPR036291">
    <property type="entry name" value="NAD(P)-bd_dom_sf"/>
</dbReference>
<feature type="region of interest" description="Disordered" evidence="1">
    <location>
        <begin position="1"/>
        <end position="33"/>
    </location>
</feature>
<dbReference type="EMBL" id="BMPI01000003">
    <property type="protein sequence ID" value="GGM08605.1"/>
    <property type="molecule type" value="Genomic_DNA"/>
</dbReference>
<accession>A0A917T486</accession>
<feature type="compositionally biased region" description="Basic and acidic residues" evidence="1">
    <location>
        <begin position="11"/>
        <end position="24"/>
    </location>
</feature>
<dbReference type="Pfam" id="PF00106">
    <property type="entry name" value="adh_short"/>
    <property type="match status" value="1"/>
</dbReference>
<dbReference type="GO" id="GO:0016491">
    <property type="term" value="F:oxidoreductase activity"/>
    <property type="evidence" value="ECO:0007669"/>
    <property type="project" value="TreeGrafter"/>
</dbReference>
<dbReference type="InterPro" id="IPR051468">
    <property type="entry name" value="Fungal_SecMetab_SDRs"/>
</dbReference>
<keyword evidence="3" id="KW-1185">Reference proteome</keyword>
<dbReference type="PANTHER" id="PTHR43544:SF2">
    <property type="entry name" value="OXIDOREDUCTASE"/>
    <property type="match status" value="1"/>
</dbReference>
<evidence type="ECO:0000313" key="2">
    <source>
        <dbReference type="EMBL" id="GGM08605.1"/>
    </source>
</evidence>
<reference evidence="2" key="1">
    <citation type="journal article" date="2014" name="Int. J. Syst. Evol. Microbiol.">
        <title>Complete genome sequence of Corynebacterium casei LMG S-19264T (=DSM 44701T), isolated from a smear-ripened cheese.</title>
        <authorList>
            <consortium name="US DOE Joint Genome Institute (JGI-PGF)"/>
            <person name="Walter F."/>
            <person name="Albersmeier A."/>
            <person name="Kalinowski J."/>
            <person name="Ruckert C."/>
        </authorList>
    </citation>
    <scope>NUCLEOTIDE SEQUENCE</scope>
    <source>
        <strain evidence="2">JCM 19831</strain>
    </source>
</reference>
<dbReference type="Proteomes" id="UP000642070">
    <property type="component" value="Unassembled WGS sequence"/>
</dbReference>
<evidence type="ECO:0000256" key="1">
    <source>
        <dbReference type="SAM" id="MobiDB-lite"/>
    </source>
</evidence>
<evidence type="ECO:0000313" key="3">
    <source>
        <dbReference type="Proteomes" id="UP000642070"/>
    </source>
</evidence>
<name>A0A917T486_9ACTN</name>
<reference evidence="2" key="2">
    <citation type="submission" date="2020-09" db="EMBL/GenBank/DDBJ databases">
        <authorList>
            <person name="Sun Q."/>
            <person name="Ohkuma M."/>
        </authorList>
    </citation>
    <scope>NUCLEOTIDE SEQUENCE</scope>
    <source>
        <strain evidence="2">JCM 19831</strain>
    </source>
</reference>